<dbReference type="EMBL" id="SSFX01000046">
    <property type="protein sequence ID" value="TXI28584.1"/>
    <property type="molecule type" value="Genomic_DNA"/>
</dbReference>
<organism evidence="2 3">
    <name type="scientific">Nitrosomonas oligotropha</name>
    <dbReference type="NCBI Taxonomy" id="42354"/>
    <lineage>
        <taxon>Bacteria</taxon>
        <taxon>Pseudomonadati</taxon>
        <taxon>Pseudomonadota</taxon>
        <taxon>Betaproteobacteria</taxon>
        <taxon>Nitrosomonadales</taxon>
        <taxon>Nitrosomonadaceae</taxon>
        <taxon>Nitrosomonas</taxon>
    </lineage>
</organism>
<accession>A0A5C7VWN5</accession>
<dbReference type="Pfam" id="PF13683">
    <property type="entry name" value="rve_3"/>
    <property type="match status" value="1"/>
</dbReference>
<dbReference type="Proteomes" id="UP000321055">
    <property type="component" value="Unassembled WGS sequence"/>
</dbReference>
<evidence type="ECO:0000313" key="3">
    <source>
        <dbReference type="Proteomes" id="UP000321055"/>
    </source>
</evidence>
<feature type="non-terminal residue" evidence="2">
    <location>
        <position position="1"/>
    </location>
</feature>
<reference evidence="2 3" key="1">
    <citation type="submission" date="2018-09" db="EMBL/GenBank/DDBJ databases">
        <title>Metagenome Assembled Genomes from an Advanced Water Purification Facility.</title>
        <authorList>
            <person name="Stamps B.W."/>
            <person name="Spear J.R."/>
        </authorList>
    </citation>
    <scope>NUCLEOTIDE SEQUENCE [LARGE SCALE GENOMIC DNA]</scope>
    <source>
        <strain evidence="2">Bin_54_1</strain>
    </source>
</reference>
<dbReference type="InterPro" id="IPR036397">
    <property type="entry name" value="RNaseH_sf"/>
</dbReference>
<dbReference type="GO" id="GO:0003676">
    <property type="term" value="F:nucleic acid binding"/>
    <property type="evidence" value="ECO:0007669"/>
    <property type="project" value="InterPro"/>
</dbReference>
<dbReference type="PROSITE" id="PS50994">
    <property type="entry name" value="INTEGRASE"/>
    <property type="match status" value="1"/>
</dbReference>
<dbReference type="InterPro" id="IPR001584">
    <property type="entry name" value="Integrase_cat-core"/>
</dbReference>
<name>A0A5C7VWN5_9PROT</name>
<dbReference type="InterPro" id="IPR012337">
    <property type="entry name" value="RNaseH-like_sf"/>
</dbReference>
<dbReference type="GO" id="GO:0015074">
    <property type="term" value="P:DNA integration"/>
    <property type="evidence" value="ECO:0007669"/>
    <property type="project" value="InterPro"/>
</dbReference>
<protein>
    <submittedName>
        <fullName evidence="2">Transposase</fullName>
    </submittedName>
</protein>
<dbReference type="Gene3D" id="3.30.420.10">
    <property type="entry name" value="Ribonuclease H-like superfamily/Ribonuclease H"/>
    <property type="match status" value="1"/>
</dbReference>
<comment type="caution">
    <text evidence="2">The sequence shown here is derived from an EMBL/GenBank/DDBJ whole genome shotgun (WGS) entry which is preliminary data.</text>
</comment>
<evidence type="ECO:0000259" key="1">
    <source>
        <dbReference type="PROSITE" id="PS50994"/>
    </source>
</evidence>
<gene>
    <name evidence="2" type="ORF">E6Q60_07070</name>
</gene>
<sequence>FTRINRPQTNGKAERVIRTLMDMWHSKIHFKDSADRHIQLLRFINFYNTVKPHKSLNNATPYEILTAYFNQPLCKQL</sequence>
<dbReference type="SUPFAM" id="SSF53098">
    <property type="entry name" value="Ribonuclease H-like"/>
    <property type="match status" value="1"/>
</dbReference>
<evidence type="ECO:0000313" key="2">
    <source>
        <dbReference type="EMBL" id="TXI28584.1"/>
    </source>
</evidence>
<dbReference type="AlphaFoldDB" id="A0A5C7VWN5"/>
<proteinExistence type="predicted"/>
<feature type="domain" description="Integrase catalytic" evidence="1">
    <location>
        <begin position="1"/>
        <end position="69"/>
    </location>
</feature>